<dbReference type="InterPro" id="IPR036249">
    <property type="entry name" value="Thioredoxin-like_sf"/>
</dbReference>
<dbReference type="Proteomes" id="UP000305100">
    <property type="component" value="Unassembled WGS sequence"/>
</dbReference>
<name>A0A5R9CWQ2_9LACO</name>
<dbReference type="PROSITE" id="PS51353">
    <property type="entry name" value="ARSC"/>
    <property type="match status" value="1"/>
</dbReference>
<reference evidence="4 5" key="1">
    <citation type="submission" date="2019-05" db="EMBL/GenBank/DDBJ databases">
        <title>The metagenome of a microbial culture collection derived from dairy environment covers the genomic content of the human microbiome.</title>
        <authorList>
            <person name="Roder T."/>
            <person name="Wuthrich D."/>
            <person name="Sattari Z."/>
            <person name="Von Ah U."/>
            <person name="Bar C."/>
            <person name="Ronchi F."/>
            <person name="Macpherson A.J."/>
            <person name="Ganal-Vonarburg S.C."/>
            <person name="Bruggmann R."/>
            <person name="Vergeres G."/>
        </authorList>
    </citation>
    <scope>NUCLEOTIDE SEQUENCE [LARGE SCALE GENOMIC DNA]</scope>
    <source>
        <strain evidence="4 5">FAM 1079</strain>
    </source>
</reference>
<organism evidence="4 5">
    <name type="scientific">Lentilactobacillus parafarraginis</name>
    <dbReference type="NCBI Taxonomy" id="390842"/>
    <lineage>
        <taxon>Bacteria</taxon>
        <taxon>Bacillati</taxon>
        <taxon>Bacillota</taxon>
        <taxon>Bacilli</taxon>
        <taxon>Lactobacillales</taxon>
        <taxon>Lactobacillaceae</taxon>
        <taxon>Lentilactobacillus</taxon>
    </lineage>
</organism>
<dbReference type="NCBIfam" id="NF002459">
    <property type="entry name" value="PRK01655.1"/>
    <property type="match status" value="1"/>
</dbReference>
<comment type="similarity">
    <text evidence="3">Belongs to the ArsC family.</text>
</comment>
<evidence type="ECO:0000256" key="2">
    <source>
        <dbReference type="ARBA" id="ARBA00023284"/>
    </source>
</evidence>
<dbReference type="Pfam" id="PF03960">
    <property type="entry name" value="ArsC"/>
    <property type="match status" value="1"/>
</dbReference>
<sequence>MTVQFLTTPSCTSCRKAKKWLIDNHVDFEERNIFAHPLTKAELKQILMLSEDGTESLVSTRSFAYKQFQDKINSMKIGELLELLEAHPEMIRRPIMVDQRRLQIGFNDDEIRRFLPRDIRKSDLERMIQSAQ</sequence>
<dbReference type="Gene3D" id="3.40.30.10">
    <property type="entry name" value="Glutaredoxin"/>
    <property type="match status" value="1"/>
</dbReference>
<protein>
    <submittedName>
        <fullName evidence="4">Spx/MgsR family RNA polymerase-binding regulatory protein</fullName>
    </submittedName>
</protein>
<keyword evidence="2" id="KW-0676">Redox-active center</keyword>
<dbReference type="EMBL" id="VBSX01000008">
    <property type="protein sequence ID" value="TLQ20021.1"/>
    <property type="molecule type" value="Genomic_DNA"/>
</dbReference>
<dbReference type="OrthoDB" id="9794155at2"/>
<dbReference type="SUPFAM" id="SSF52833">
    <property type="entry name" value="Thioredoxin-like"/>
    <property type="match status" value="1"/>
</dbReference>
<keyword evidence="1" id="KW-1015">Disulfide bond</keyword>
<dbReference type="InterPro" id="IPR006660">
    <property type="entry name" value="Arsenate_reductase-like"/>
</dbReference>
<proteinExistence type="inferred from homology"/>
<dbReference type="CDD" id="cd03032">
    <property type="entry name" value="ArsC_Spx"/>
    <property type="match status" value="1"/>
</dbReference>
<dbReference type="InterPro" id="IPR006504">
    <property type="entry name" value="Tscrpt_reg_Spx/MgsR"/>
</dbReference>
<evidence type="ECO:0000256" key="3">
    <source>
        <dbReference type="PROSITE-ProRule" id="PRU01282"/>
    </source>
</evidence>
<comment type="caution">
    <text evidence="4">The sequence shown here is derived from an EMBL/GenBank/DDBJ whole genome shotgun (WGS) entry which is preliminary data.</text>
</comment>
<evidence type="ECO:0000313" key="4">
    <source>
        <dbReference type="EMBL" id="TLQ20021.1"/>
    </source>
</evidence>
<accession>A0A5R9CWQ2</accession>
<dbReference type="RefSeq" id="WP_008215157.1">
    <property type="nucleotide sequence ID" value="NZ_CABMOW010000205.1"/>
</dbReference>
<gene>
    <name evidence="4" type="ORF">FEZ41_05035</name>
</gene>
<dbReference type="NCBIfam" id="TIGR01617">
    <property type="entry name" value="arsC_related"/>
    <property type="match status" value="1"/>
</dbReference>
<evidence type="ECO:0000313" key="5">
    <source>
        <dbReference type="Proteomes" id="UP000305100"/>
    </source>
</evidence>
<evidence type="ECO:0000256" key="1">
    <source>
        <dbReference type="ARBA" id="ARBA00023157"/>
    </source>
</evidence>
<dbReference type="PANTHER" id="PTHR30041:SF7">
    <property type="entry name" value="GLOBAL TRANSCRIPTIONAL REGULATOR SPX"/>
    <property type="match status" value="1"/>
</dbReference>
<dbReference type="PANTHER" id="PTHR30041">
    <property type="entry name" value="ARSENATE REDUCTASE"/>
    <property type="match status" value="1"/>
</dbReference>
<dbReference type="AlphaFoldDB" id="A0A5R9CWQ2"/>